<evidence type="ECO:0000259" key="1">
    <source>
        <dbReference type="PROSITE" id="PS00125"/>
    </source>
</evidence>
<feature type="domain" description="Serine/threonine specific protein phosphatases" evidence="1">
    <location>
        <begin position="70"/>
        <end position="75"/>
    </location>
</feature>
<protein>
    <submittedName>
        <fullName evidence="2">Metallophosphoesterase</fullName>
    </submittedName>
</protein>
<dbReference type="InterPro" id="IPR029052">
    <property type="entry name" value="Metallo-depent_PP-like"/>
</dbReference>
<dbReference type="InterPro" id="IPR050126">
    <property type="entry name" value="Ap4A_hydrolase"/>
</dbReference>
<evidence type="ECO:0000313" key="3">
    <source>
        <dbReference type="Proteomes" id="UP001595640"/>
    </source>
</evidence>
<dbReference type="PROSITE" id="PS00125">
    <property type="entry name" value="SER_THR_PHOSPHATASE"/>
    <property type="match status" value="1"/>
</dbReference>
<organism evidence="2 3">
    <name type="scientific">Modicisalibacter luteus</name>
    <dbReference type="NCBI Taxonomy" id="453962"/>
    <lineage>
        <taxon>Bacteria</taxon>
        <taxon>Pseudomonadati</taxon>
        <taxon>Pseudomonadota</taxon>
        <taxon>Gammaproteobacteria</taxon>
        <taxon>Oceanospirillales</taxon>
        <taxon>Halomonadaceae</taxon>
        <taxon>Modicisalibacter</taxon>
    </lineage>
</organism>
<dbReference type="InterPro" id="IPR006186">
    <property type="entry name" value="Ser/Thr-sp_prot-phosphatase"/>
</dbReference>
<keyword evidence="3" id="KW-1185">Reference proteome</keyword>
<dbReference type="PANTHER" id="PTHR42850:SF11">
    <property type="entry name" value="BIS(5'-NUCLEOSYL)-TETRAPHOSPHATASE [SYMMETRICAL]"/>
    <property type="match status" value="1"/>
</dbReference>
<name>A0ABV7M2S3_9GAMM</name>
<dbReference type="InterPro" id="IPR004843">
    <property type="entry name" value="Calcineurin-like_PHP"/>
</dbReference>
<evidence type="ECO:0000313" key="2">
    <source>
        <dbReference type="EMBL" id="MFC3293191.1"/>
    </source>
</evidence>
<reference evidence="3" key="1">
    <citation type="journal article" date="2019" name="Int. J. Syst. Evol. Microbiol.">
        <title>The Global Catalogue of Microorganisms (GCM) 10K type strain sequencing project: providing services to taxonomists for standard genome sequencing and annotation.</title>
        <authorList>
            <consortium name="The Broad Institute Genomics Platform"/>
            <consortium name="The Broad Institute Genome Sequencing Center for Infectious Disease"/>
            <person name="Wu L."/>
            <person name="Ma J."/>
        </authorList>
    </citation>
    <scope>NUCLEOTIDE SEQUENCE [LARGE SCALE GENOMIC DNA]</scope>
    <source>
        <strain evidence="3">KCTC 12847</strain>
    </source>
</reference>
<dbReference type="EMBL" id="JBHRUH010000031">
    <property type="protein sequence ID" value="MFC3293191.1"/>
    <property type="molecule type" value="Genomic_DNA"/>
</dbReference>
<dbReference type="Pfam" id="PF00149">
    <property type="entry name" value="Metallophos"/>
    <property type="match status" value="1"/>
</dbReference>
<comment type="caution">
    <text evidence="2">The sequence shown here is derived from an EMBL/GenBank/DDBJ whole genome shotgun (WGS) entry which is preliminary data.</text>
</comment>
<dbReference type="Proteomes" id="UP001595640">
    <property type="component" value="Unassembled WGS sequence"/>
</dbReference>
<dbReference type="RefSeq" id="WP_019018494.1">
    <property type="nucleotide sequence ID" value="NZ_BMXD01000001.1"/>
</dbReference>
<dbReference type="Gene3D" id="3.60.21.10">
    <property type="match status" value="1"/>
</dbReference>
<dbReference type="SUPFAM" id="SSF56300">
    <property type="entry name" value="Metallo-dependent phosphatases"/>
    <property type="match status" value="1"/>
</dbReference>
<proteinExistence type="predicted"/>
<sequence length="220" mass="24946">MIQTHGANKRGHDYLVGDLHGQYALLQTMLSRVGFDQDKDRLFCVGDLVDRGPDSLACLSLAFEPWFFGVRGNHEMLAYQALTEGGEHWRLWMMNGGDWASRYDITDIRQCLEKALENLPYAREIEASGSRIGIVHAEPPRDWTSIERAETSDKHDLVWGRSRIKRQDQTRVLGIDAVVVGHSIVEQPTRLGNVLYIDTGAFHTQTLTLIEADEVIAWLE</sequence>
<dbReference type="PANTHER" id="PTHR42850">
    <property type="entry name" value="METALLOPHOSPHOESTERASE"/>
    <property type="match status" value="1"/>
</dbReference>
<accession>A0ABV7M2S3</accession>
<gene>
    <name evidence="2" type="ORF">ACFOEI_14135</name>
</gene>